<feature type="transmembrane region" description="Helical" evidence="4">
    <location>
        <begin position="99"/>
        <end position="123"/>
    </location>
</feature>
<protein>
    <submittedName>
        <fullName evidence="6">MFS transporter</fullName>
    </submittedName>
</protein>
<keyword evidence="2 4" id="KW-1133">Transmembrane helix</keyword>
<evidence type="ECO:0000256" key="2">
    <source>
        <dbReference type="ARBA" id="ARBA00022989"/>
    </source>
</evidence>
<feature type="transmembrane region" description="Helical" evidence="4">
    <location>
        <begin position="208"/>
        <end position="231"/>
    </location>
</feature>
<feature type="transmembrane region" description="Helical" evidence="4">
    <location>
        <begin position="368"/>
        <end position="388"/>
    </location>
</feature>
<feature type="transmembrane region" description="Helical" evidence="4">
    <location>
        <begin position="339"/>
        <end position="362"/>
    </location>
</feature>
<dbReference type="PANTHER" id="PTHR23534">
    <property type="entry name" value="MFS PERMEASE"/>
    <property type="match status" value="1"/>
</dbReference>
<proteinExistence type="predicted"/>
<dbReference type="RefSeq" id="WP_062954998.1">
    <property type="nucleotide sequence ID" value="NZ_JPWB01000003.1"/>
</dbReference>
<feature type="transmembrane region" description="Helical" evidence="4">
    <location>
        <begin position="45"/>
        <end position="67"/>
    </location>
</feature>
<feature type="transmembrane region" description="Helical" evidence="4">
    <location>
        <begin position="74"/>
        <end position="93"/>
    </location>
</feature>
<dbReference type="PROSITE" id="PS50850">
    <property type="entry name" value="MFS"/>
    <property type="match status" value="1"/>
</dbReference>
<sequence length="395" mass="41855">MSSPEVRRNIMILSLCVALSASAMSLIFTVAAVIGFSLASDKSLSTLPVAFMMIAMMAMTAPSAVIMAKMGRKFGFWMGATVAMLGAVSGMGAVYYSNFWLLCIACACIGAGNAVAMQYRFAAAEAAPAEFRARAISYTMLGGLASAFIGPNLASFARDWFGTVPFLGTFVALIGLQFLLVIAIGQLRLHDMRGHKHPEPARPLKTVMGQPAVIVAIIAGALGYAVMSFVMTATPLAILDCDYAFGDAAFIIQWHVVGMYAPGFFTGNLIKRFGALKVIQAGAILNFVCLAVGLAGQDLIGNFWVSLVLLGIGWNFMFVGATTFLTENYRPSEQARVQAINEFCVFGTVAIASLSAGTIYAGSGWVTLLYSAALPVGLVLFVVATFAIRRRAQTA</sequence>
<dbReference type="Gene3D" id="1.20.1250.20">
    <property type="entry name" value="MFS general substrate transporter like domains"/>
    <property type="match status" value="1"/>
</dbReference>
<evidence type="ECO:0000313" key="6">
    <source>
        <dbReference type="EMBL" id="RCK22815.1"/>
    </source>
</evidence>
<keyword evidence="1 4" id="KW-0812">Transmembrane</keyword>
<evidence type="ECO:0000256" key="4">
    <source>
        <dbReference type="SAM" id="Phobius"/>
    </source>
</evidence>
<name>A0A367VC66_9PROT</name>
<feature type="transmembrane region" description="Helical" evidence="4">
    <location>
        <begin position="303"/>
        <end position="327"/>
    </location>
</feature>
<gene>
    <name evidence="6" type="ORF">TH6_07085</name>
</gene>
<evidence type="ECO:0000259" key="5">
    <source>
        <dbReference type="PROSITE" id="PS50850"/>
    </source>
</evidence>
<evidence type="ECO:0000256" key="3">
    <source>
        <dbReference type="ARBA" id="ARBA00023136"/>
    </source>
</evidence>
<feature type="domain" description="Major facilitator superfamily (MFS) profile" evidence="5">
    <location>
        <begin position="212"/>
        <end position="395"/>
    </location>
</feature>
<organism evidence="6 7">
    <name type="scientific">Thalassospira profundimaris</name>
    <dbReference type="NCBI Taxonomy" id="502049"/>
    <lineage>
        <taxon>Bacteria</taxon>
        <taxon>Pseudomonadati</taxon>
        <taxon>Pseudomonadota</taxon>
        <taxon>Alphaproteobacteria</taxon>
        <taxon>Rhodospirillales</taxon>
        <taxon>Thalassospiraceae</taxon>
        <taxon>Thalassospira</taxon>
    </lineage>
</organism>
<keyword evidence="3 4" id="KW-0472">Membrane</keyword>
<evidence type="ECO:0000313" key="7">
    <source>
        <dbReference type="Proteomes" id="UP000253061"/>
    </source>
</evidence>
<dbReference type="GO" id="GO:0022857">
    <property type="term" value="F:transmembrane transporter activity"/>
    <property type="evidence" value="ECO:0007669"/>
    <property type="project" value="InterPro"/>
</dbReference>
<dbReference type="Pfam" id="PF07690">
    <property type="entry name" value="MFS_1"/>
    <property type="match status" value="2"/>
</dbReference>
<evidence type="ECO:0000256" key="1">
    <source>
        <dbReference type="ARBA" id="ARBA00022692"/>
    </source>
</evidence>
<dbReference type="Proteomes" id="UP000253061">
    <property type="component" value="Unassembled WGS sequence"/>
</dbReference>
<feature type="transmembrane region" description="Helical" evidence="4">
    <location>
        <begin position="243"/>
        <end position="266"/>
    </location>
</feature>
<dbReference type="InterPro" id="IPR011701">
    <property type="entry name" value="MFS"/>
</dbReference>
<feature type="transmembrane region" description="Helical" evidence="4">
    <location>
        <begin position="278"/>
        <end position="297"/>
    </location>
</feature>
<feature type="transmembrane region" description="Helical" evidence="4">
    <location>
        <begin position="12"/>
        <end position="39"/>
    </location>
</feature>
<feature type="transmembrane region" description="Helical" evidence="4">
    <location>
        <begin position="135"/>
        <end position="154"/>
    </location>
</feature>
<dbReference type="PANTHER" id="PTHR23534:SF1">
    <property type="entry name" value="MAJOR FACILITATOR SUPERFAMILY PROTEIN"/>
    <property type="match status" value="1"/>
</dbReference>
<feature type="transmembrane region" description="Helical" evidence="4">
    <location>
        <begin position="166"/>
        <end position="187"/>
    </location>
</feature>
<reference evidence="6 7" key="1">
    <citation type="submission" date="2014-07" db="EMBL/GenBank/DDBJ databases">
        <title>Draft genome sequence of Thalassospira profundimaris R8-17.</title>
        <authorList>
            <person name="Lai Q."/>
            <person name="Shao Z."/>
        </authorList>
    </citation>
    <scope>NUCLEOTIDE SEQUENCE [LARGE SCALE GENOMIC DNA]</scope>
    <source>
        <strain evidence="6 7">R8-17</strain>
    </source>
</reference>
<dbReference type="InterPro" id="IPR020846">
    <property type="entry name" value="MFS_dom"/>
</dbReference>
<comment type="caution">
    <text evidence="6">The sequence shown here is derived from an EMBL/GenBank/DDBJ whole genome shotgun (WGS) entry which is preliminary data.</text>
</comment>
<dbReference type="EMBL" id="JPWB01000003">
    <property type="protein sequence ID" value="RCK22815.1"/>
    <property type="molecule type" value="Genomic_DNA"/>
</dbReference>
<dbReference type="SUPFAM" id="SSF103473">
    <property type="entry name" value="MFS general substrate transporter"/>
    <property type="match status" value="1"/>
</dbReference>
<accession>A0A367VC66</accession>
<dbReference type="AlphaFoldDB" id="A0A367VC66"/>
<dbReference type="InterPro" id="IPR036259">
    <property type="entry name" value="MFS_trans_sf"/>
</dbReference>